<feature type="region of interest" description="Disordered" evidence="1">
    <location>
        <begin position="1"/>
        <end position="22"/>
    </location>
</feature>
<keyword evidence="3" id="KW-1185">Reference proteome</keyword>
<dbReference type="AlphaFoldDB" id="A0A8E2DGC3"/>
<evidence type="ECO:0000256" key="1">
    <source>
        <dbReference type="SAM" id="MobiDB-lite"/>
    </source>
</evidence>
<organism evidence="2 3">
    <name type="scientific">Obba rivulosa</name>
    <dbReference type="NCBI Taxonomy" id="1052685"/>
    <lineage>
        <taxon>Eukaryota</taxon>
        <taxon>Fungi</taxon>
        <taxon>Dikarya</taxon>
        <taxon>Basidiomycota</taxon>
        <taxon>Agaricomycotina</taxon>
        <taxon>Agaricomycetes</taxon>
        <taxon>Polyporales</taxon>
        <taxon>Gelatoporiaceae</taxon>
        <taxon>Obba</taxon>
    </lineage>
</organism>
<name>A0A8E2DGC3_9APHY</name>
<evidence type="ECO:0000313" key="3">
    <source>
        <dbReference type="Proteomes" id="UP000250043"/>
    </source>
</evidence>
<gene>
    <name evidence="2" type="ORF">OBBRIDRAFT_188733</name>
</gene>
<reference evidence="2 3" key="1">
    <citation type="submission" date="2016-07" db="EMBL/GenBank/DDBJ databases">
        <title>Draft genome of the white-rot fungus Obba rivulosa 3A-2.</title>
        <authorList>
            <consortium name="DOE Joint Genome Institute"/>
            <person name="Miettinen O."/>
            <person name="Riley R."/>
            <person name="Acob R."/>
            <person name="Barry K."/>
            <person name="Cullen D."/>
            <person name="De Vries R."/>
            <person name="Hainaut M."/>
            <person name="Hatakka A."/>
            <person name="Henrissat B."/>
            <person name="Hilden K."/>
            <person name="Kuo R."/>
            <person name="Labutti K."/>
            <person name="Lipzen A."/>
            <person name="Makela M.R."/>
            <person name="Sandor L."/>
            <person name="Spatafora J.W."/>
            <person name="Grigoriev I.V."/>
            <person name="Hibbett D.S."/>
        </authorList>
    </citation>
    <scope>NUCLEOTIDE SEQUENCE [LARGE SCALE GENOMIC DNA]</scope>
    <source>
        <strain evidence="2 3">3A-2</strain>
    </source>
</reference>
<dbReference type="OrthoDB" id="3058369at2759"/>
<sequence length="116" mass="12949">MLYTNRSIGLPSPTPLCAEPNSGHSRISNTLIDSLLGVKDGSGDMQKRTSANKKNTTQIEAKPVQHVHFEPNLSVSNSTAKSEQSEVQPMLIATQQRTRYSQHCLWFTAVVFRYIM</sequence>
<dbReference type="Proteomes" id="UP000250043">
    <property type="component" value="Unassembled WGS sequence"/>
</dbReference>
<dbReference type="EMBL" id="KV722505">
    <property type="protein sequence ID" value="OCH86935.1"/>
    <property type="molecule type" value="Genomic_DNA"/>
</dbReference>
<protein>
    <submittedName>
        <fullName evidence="2">Uncharacterized protein</fullName>
    </submittedName>
</protein>
<evidence type="ECO:0000313" key="2">
    <source>
        <dbReference type="EMBL" id="OCH86935.1"/>
    </source>
</evidence>
<accession>A0A8E2DGC3</accession>
<proteinExistence type="predicted"/>